<evidence type="ECO:0000313" key="7">
    <source>
        <dbReference type="EnsemblPlants" id="Ma02_p20240.1"/>
    </source>
</evidence>
<feature type="domain" description="MADS-box" evidence="6">
    <location>
        <begin position="1"/>
        <end position="39"/>
    </location>
</feature>
<dbReference type="InParanoid" id="A0A804I4U9"/>
<evidence type="ECO:0000256" key="3">
    <source>
        <dbReference type="ARBA" id="ARBA00023125"/>
    </source>
</evidence>
<evidence type="ECO:0000256" key="5">
    <source>
        <dbReference type="ARBA" id="ARBA00023242"/>
    </source>
</evidence>
<dbReference type="SUPFAM" id="SSF55455">
    <property type="entry name" value="SRF-like"/>
    <property type="match status" value="1"/>
</dbReference>
<keyword evidence="4" id="KW-0804">Transcription</keyword>
<comment type="subcellular location">
    <subcellularLocation>
        <location evidence="1">Nucleus</location>
    </subcellularLocation>
</comment>
<evidence type="ECO:0000256" key="1">
    <source>
        <dbReference type="ARBA" id="ARBA00004123"/>
    </source>
</evidence>
<dbReference type="GO" id="GO:0003677">
    <property type="term" value="F:DNA binding"/>
    <property type="evidence" value="ECO:0007669"/>
    <property type="project" value="UniProtKB-KW"/>
</dbReference>
<keyword evidence="5" id="KW-0539">Nucleus</keyword>
<evidence type="ECO:0000313" key="8">
    <source>
        <dbReference type="Proteomes" id="UP000012960"/>
    </source>
</evidence>
<dbReference type="PRINTS" id="PR00404">
    <property type="entry name" value="MADSDOMAIN"/>
</dbReference>
<dbReference type="Gramene" id="Ma02_t20240.1">
    <property type="protein sequence ID" value="Ma02_p20240.1"/>
    <property type="gene ID" value="Ma02_g20240"/>
</dbReference>
<dbReference type="EnsemblPlants" id="Ma02_t20240.1">
    <property type="protein sequence ID" value="Ma02_p20240.1"/>
    <property type="gene ID" value="Ma02_g20240"/>
</dbReference>
<dbReference type="GO" id="GO:0046983">
    <property type="term" value="F:protein dimerization activity"/>
    <property type="evidence" value="ECO:0007669"/>
    <property type="project" value="InterPro"/>
</dbReference>
<dbReference type="PROSITE" id="PS50066">
    <property type="entry name" value="MADS_BOX_2"/>
    <property type="match status" value="1"/>
</dbReference>
<evidence type="ECO:0000256" key="4">
    <source>
        <dbReference type="ARBA" id="ARBA00023163"/>
    </source>
</evidence>
<dbReference type="SMART" id="SM00432">
    <property type="entry name" value="MADS"/>
    <property type="match status" value="1"/>
</dbReference>
<accession>A0A804I4U9</accession>
<dbReference type="InterPro" id="IPR036879">
    <property type="entry name" value="TF_MADSbox_sf"/>
</dbReference>
<dbReference type="GO" id="GO:0005634">
    <property type="term" value="C:nucleus"/>
    <property type="evidence" value="ECO:0007669"/>
    <property type="project" value="UniProtKB-SubCell"/>
</dbReference>
<organism evidence="7 8">
    <name type="scientific">Musa acuminata subsp. malaccensis</name>
    <name type="common">Wild banana</name>
    <name type="synonym">Musa malaccensis</name>
    <dbReference type="NCBI Taxonomy" id="214687"/>
    <lineage>
        <taxon>Eukaryota</taxon>
        <taxon>Viridiplantae</taxon>
        <taxon>Streptophyta</taxon>
        <taxon>Embryophyta</taxon>
        <taxon>Tracheophyta</taxon>
        <taxon>Spermatophyta</taxon>
        <taxon>Magnoliopsida</taxon>
        <taxon>Liliopsida</taxon>
        <taxon>Zingiberales</taxon>
        <taxon>Musaceae</taxon>
        <taxon>Musa</taxon>
    </lineage>
</organism>
<keyword evidence="3" id="KW-0238">DNA-binding</keyword>
<protein>
    <recommendedName>
        <fullName evidence="6">MADS-box domain-containing protein</fullName>
    </recommendedName>
</protein>
<dbReference type="Pfam" id="PF00319">
    <property type="entry name" value="SRF-TF"/>
    <property type="match status" value="1"/>
</dbReference>
<keyword evidence="8" id="KW-1185">Reference proteome</keyword>
<proteinExistence type="predicted"/>
<dbReference type="Gene3D" id="3.40.1810.10">
    <property type="entry name" value="Transcription factor, MADS-box"/>
    <property type="match status" value="1"/>
</dbReference>
<evidence type="ECO:0000259" key="6">
    <source>
        <dbReference type="PROSITE" id="PS50066"/>
    </source>
</evidence>
<dbReference type="Proteomes" id="UP000012960">
    <property type="component" value="Unplaced"/>
</dbReference>
<name>A0A804I4U9_MUSAM</name>
<evidence type="ECO:0000256" key="2">
    <source>
        <dbReference type="ARBA" id="ARBA00023015"/>
    </source>
</evidence>
<sequence length="41" mass="4838">MARKKVKLAWIANDSMRRATFKKRKMGLMKKVNKLAMLCIK</sequence>
<dbReference type="InterPro" id="IPR002100">
    <property type="entry name" value="TF_MADSbox"/>
</dbReference>
<keyword evidence="2" id="KW-0805">Transcription regulation</keyword>
<dbReference type="AlphaFoldDB" id="A0A804I4U9"/>
<reference evidence="7" key="1">
    <citation type="submission" date="2021-05" db="UniProtKB">
        <authorList>
            <consortium name="EnsemblPlants"/>
        </authorList>
    </citation>
    <scope>IDENTIFICATION</scope>
    <source>
        <strain evidence="7">subsp. malaccensis</strain>
    </source>
</reference>